<protein>
    <submittedName>
        <fullName evidence="2">Uncharacterized protein</fullName>
    </submittedName>
</protein>
<name>V6IZG1_9BACL</name>
<dbReference type="RefSeq" id="WP_023509815.1">
    <property type="nucleotide sequence ID" value="NZ_AWTC01000006.1"/>
</dbReference>
<organism evidence="2 3">
    <name type="scientific">Sporolactobacillus laevolacticus DSM 442</name>
    <dbReference type="NCBI Taxonomy" id="1395513"/>
    <lineage>
        <taxon>Bacteria</taxon>
        <taxon>Bacillati</taxon>
        <taxon>Bacillota</taxon>
        <taxon>Bacilli</taxon>
        <taxon>Bacillales</taxon>
        <taxon>Sporolactobacillaceae</taxon>
        <taxon>Sporolactobacillus</taxon>
    </lineage>
</organism>
<reference evidence="2 3" key="1">
    <citation type="journal article" date="2013" name="Genome Announc.">
        <title>Genome Sequence of Sporolactobacillus laevolacticus DSM442, an Efficient Polymer-Grade D-Lactate Producer from Agricultural Waste Cottonseed as a Nitrogen Source.</title>
        <authorList>
            <person name="Wang H."/>
            <person name="Wang L."/>
            <person name="Ju J."/>
            <person name="Yu B."/>
            <person name="Ma Y."/>
        </authorList>
    </citation>
    <scope>NUCLEOTIDE SEQUENCE [LARGE SCALE GENOMIC DNA]</scope>
    <source>
        <strain evidence="2 3">DSM 442</strain>
    </source>
</reference>
<gene>
    <name evidence="2" type="ORF">P343_07725</name>
</gene>
<keyword evidence="1" id="KW-0472">Membrane</keyword>
<sequence length="164" mass="19476">MNILLQIVEIILLGLLLIMIFFKKGINDSLSGGIGALADFKKYKNQDKLVQKRDVYIELVNSMRIFIKDDGFNAHESRDNQRKFLKAYDQSWLWSSDRVQHSLSEYMQFKITYNEQIEKLSDEEKNQKKLEEQKLFAKCVLEMRKDIGFQDTDLTVEDYKFIKF</sequence>
<dbReference type="Proteomes" id="UP000018296">
    <property type="component" value="Unassembled WGS sequence"/>
</dbReference>
<comment type="caution">
    <text evidence="2">The sequence shown here is derived from an EMBL/GenBank/DDBJ whole genome shotgun (WGS) entry which is preliminary data.</text>
</comment>
<evidence type="ECO:0000256" key="1">
    <source>
        <dbReference type="SAM" id="Phobius"/>
    </source>
</evidence>
<proteinExistence type="predicted"/>
<keyword evidence="3" id="KW-1185">Reference proteome</keyword>
<accession>V6IZG1</accession>
<dbReference type="STRING" id="1395513.P343_07725"/>
<dbReference type="AlphaFoldDB" id="V6IZG1"/>
<dbReference type="EMBL" id="AWTC01000006">
    <property type="protein sequence ID" value="EST12196.1"/>
    <property type="molecule type" value="Genomic_DNA"/>
</dbReference>
<dbReference type="eggNOG" id="ENOG5032TI0">
    <property type="taxonomic scope" value="Bacteria"/>
</dbReference>
<evidence type="ECO:0000313" key="2">
    <source>
        <dbReference type="EMBL" id="EST12196.1"/>
    </source>
</evidence>
<keyword evidence="1" id="KW-0812">Transmembrane</keyword>
<dbReference type="OrthoDB" id="2942906at2"/>
<keyword evidence="1" id="KW-1133">Transmembrane helix</keyword>
<dbReference type="PATRIC" id="fig|1395513.3.peg.1571"/>
<evidence type="ECO:0000313" key="3">
    <source>
        <dbReference type="Proteomes" id="UP000018296"/>
    </source>
</evidence>
<feature type="transmembrane region" description="Helical" evidence="1">
    <location>
        <begin position="6"/>
        <end position="22"/>
    </location>
</feature>